<dbReference type="Gene3D" id="2.60.40.10">
    <property type="entry name" value="Immunoglobulins"/>
    <property type="match status" value="1"/>
</dbReference>
<keyword evidence="6" id="KW-1185">Reference proteome</keyword>
<organism evidence="5 6">
    <name type="scientific">Sphingobacterium haloxyli</name>
    <dbReference type="NCBI Taxonomy" id="2100533"/>
    <lineage>
        <taxon>Bacteria</taxon>
        <taxon>Pseudomonadati</taxon>
        <taxon>Bacteroidota</taxon>
        <taxon>Sphingobacteriia</taxon>
        <taxon>Sphingobacteriales</taxon>
        <taxon>Sphingobacteriaceae</taxon>
        <taxon>Sphingobacterium</taxon>
    </lineage>
</organism>
<protein>
    <submittedName>
        <fullName evidence="5">Pectate lyase</fullName>
    </submittedName>
</protein>
<dbReference type="GO" id="GO:0016829">
    <property type="term" value="F:lyase activity"/>
    <property type="evidence" value="ECO:0007669"/>
    <property type="project" value="UniProtKB-KW"/>
</dbReference>
<evidence type="ECO:0000256" key="4">
    <source>
        <dbReference type="SAM" id="SignalP"/>
    </source>
</evidence>
<proteinExistence type="predicted"/>
<dbReference type="PANTHER" id="PTHR42970:SF1">
    <property type="entry name" value="PECTATE LYASE C-RELATED"/>
    <property type="match status" value="1"/>
</dbReference>
<keyword evidence="1" id="KW-0479">Metal-binding</keyword>
<comment type="caution">
    <text evidence="5">The sequence shown here is derived from an EMBL/GenBank/DDBJ whole genome shotgun (WGS) entry which is preliminary data.</text>
</comment>
<dbReference type="Proteomes" id="UP000239711">
    <property type="component" value="Unassembled WGS sequence"/>
</dbReference>
<feature type="signal peptide" evidence="4">
    <location>
        <begin position="1"/>
        <end position="26"/>
    </location>
</feature>
<evidence type="ECO:0000256" key="2">
    <source>
        <dbReference type="ARBA" id="ARBA00023180"/>
    </source>
</evidence>
<evidence type="ECO:0000313" key="5">
    <source>
        <dbReference type="EMBL" id="PRD47845.1"/>
    </source>
</evidence>
<feature type="chain" id="PRO_5015722234" evidence="4">
    <location>
        <begin position="27"/>
        <end position="831"/>
    </location>
</feature>
<name>A0A2S9J4Z3_9SPHI</name>
<keyword evidence="4" id="KW-0732">Signal</keyword>
<evidence type="ECO:0000256" key="1">
    <source>
        <dbReference type="ARBA" id="ARBA00022723"/>
    </source>
</evidence>
<accession>A0A2S9J4Z3</accession>
<dbReference type="Gene3D" id="2.160.20.10">
    <property type="entry name" value="Single-stranded right-handed beta-helix, Pectin lyase-like"/>
    <property type="match status" value="1"/>
</dbReference>
<evidence type="ECO:0000313" key="6">
    <source>
        <dbReference type="Proteomes" id="UP000239711"/>
    </source>
</evidence>
<reference evidence="5 6" key="1">
    <citation type="submission" date="2018-02" db="EMBL/GenBank/DDBJ databases">
        <title>The draft genome of Sphingobacterium sp. 5JN-11.</title>
        <authorList>
            <person name="Liu L."/>
            <person name="Li L."/>
            <person name="Liang L."/>
            <person name="Zhang X."/>
            <person name="Wang T."/>
        </authorList>
    </citation>
    <scope>NUCLEOTIDE SEQUENCE [LARGE SCALE GENOMIC DNA]</scope>
    <source>
        <strain evidence="5 6">5JN-11</strain>
    </source>
</reference>
<dbReference type="OrthoDB" id="8737820at2"/>
<dbReference type="PANTHER" id="PTHR42970">
    <property type="entry name" value="PECTATE LYASE C-RELATED"/>
    <property type="match status" value="1"/>
</dbReference>
<gene>
    <name evidence="5" type="ORF">C5745_07995</name>
</gene>
<keyword evidence="5" id="KW-0456">Lyase</keyword>
<dbReference type="GO" id="GO:0046872">
    <property type="term" value="F:metal ion binding"/>
    <property type="evidence" value="ECO:0007669"/>
    <property type="project" value="UniProtKB-KW"/>
</dbReference>
<evidence type="ECO:0000256" key="3">
    <source>
        <dbReference type="SAM" id="MobiDB-lite"/>
    </source>
</evidence>
<dbReference type="InterPro" id="IPR011050">
    <property type="entry name" value="Pectin_lyase_fold/virulence"/>
</dbReference>
<dbReference type="InterPro" id="IPR012334">
    <property type="entry name" value="Pectin_lyas_fold"/>
</dbReference>
<dbReference type="Pfam" id="PF17963">
    <property type="entry name" value="Big_9"/>
    <property type="match status" value="1"/>
</dbReference>
<dbReference type="RefSeq" id="WP_105716472.1">
    <property type="nucleotide sequence ID" value="NZ_PVBQ01000005.1"/>
</dbReference>
<sequence length="831" mass="90444">MNTILSRSLASGLTLFCLFTAQSIFAQQKPVVKVDLNESSRRVAETNEVGYSSWQVKTSTSDSFTQGDIKVTFTKIGAGAGELASEWYKTGMGSPNFAYLVSDGLTLKDGDAAGKIEMRISGLPQGENTLLTYHNIPHSPEHNRFSPIVISHKGRRQTVQPSVRALKTADAVTAYTHLEVRHGEDAVVVFEAGDGAGSVVRDLVINAFEINTPDAAKQAHSPSPGNADEHAEPQDKKLNLTWKAAPGATRHEVYFGLDSATVADATPSSPEFKGEQSATEFLATDLYSMNTYYWRVDEITGEGKTKGDVWYFRPAQLAFPEAEGYGRYARGGRGGRVVEVTNLNDSGPGSLREAVENHTGPRTIVFAVSGIIHLKSRLVANQRYVTIAGQTAPGKGICIAGAPFGFTGNDVVAQHLRVRLGAGKTADGMGLTGANYSIVDHCSISWTIDEAFSSRGAKNITLQRTLISEALNSAGHTKYEKGKMHGYAASIGGEIGSFHHNLLVHCYGRNWSLAGGLNGDGFYKGKLDLRNNVVYNWGARATDGGAHEVNFVNNYYKPGAGTTQFFAFIGDHENVGKGTQRCYFTGNLMPGHFDERNQEVGRNARYSNGDSEKYETFVDQPFFDPKVTTHSARLAYKLVLSDVGNNRPELDEHDQRIIQETIDSTYSTRGSISGKPGFPDHQDDAGGYDDYPEVRRAANWDSDHDGLPDWWETHRGLNPDSPKGDFSDANLDKNRDGYTELDYYLQWMSKAHYSAAAGESFEIDLNKLASGFTQNPRFKAGNTENGTVSVENGKAIFKPAAAGVGSFEFTVTDAEGDSMTRKVNILSGTII</sequence>
<keyword evidence="2" id="KW-0325">Glycoprotein</keyword>
<dbReference type="AlphaFoldDB" id="A0A2S9J4Z3"/>
<feature type="region of interest" description="Disordered" evidence="3">
    <location>
        <begin position="215"/>
        <end position="234"/>
    </location>
</feature>
<dbReference type="SUPFAM" id="SSF51126">
    <property type="entry name" value="Pectin lyase-like"/>
    <property type="match status" value="1"/>
</dbReference>
<dbReference type="InterPro" id="IPR013783">
    <property type="entry name" value="Ig-like_fold"/>
</dbReference>
<dbReference type="EMBL" id="PVBQ01000005">
    <property type="protein sequence ID" value="PRD47845.1"/>
    <property type="molecule type" value="Genomic_DNA"/>
</dbReference>
<dbReference type="InterPro" id="IPR052063">
    <property type="entry name" value="Polysaccharide_Lyase_1"/>
</dbReference>